<dbReference type="RefSeq" id="WP_148813293.1">
    <property type="nucleotide sequence ID" value="NZ_CP043046.1"/>
</dbReference>
<dbReference type="Proteomes" id="UP000325161">
    <property type="component" value="Chromosome"/>
</dbReference>
<evidence type="ECO:0000256" key="1">
    <source>
        <dbReference type="SAM" id="Phobius"/>
    </source>
</evidence>
<dbReference type="SUPFAM" id="SSF48317">
    <property type="entry name" value="Acid phosphatase/Vanadium-dependent haloperoxidase"/>
    <property type="match status" value="1"/>
</dbReference>
<evidence type="ECO:0000259" key="2">
    <source>
        <dbReference type="Pfam" id="PF01569"/>
    </source>
</evidence>
<dbReference type="Pfam" id="PF01569">
    <property type="entry name" value="PAP2"/>
    <property type="match status" value="1"/>
</dbReference>
<dbReference type="OrthoDB" id="7348799at2"/>
<reference evidence="3 4" key="1">
    <citation type="submission" date="2019-08" db="EMBL/GenBank/DDBJ databases">
        <title>Amphibian skin-associated Pigmentiphaga: genome sequence and occurrence across geography and hosts.</title>
        <authorList>
            <person name="Bletz M.C."/>
            <person name="Bunk B."/>
            <person name="Sproeer C."/>
            <person name="Biwer P."/>
            <person name="Reiter S."/>
            <person name="Rabemananjara F.C.E."/>
            <person name="Schulz S."/>
            <person name="Overmann J."/>
            <person name="Vences M."/>
        </authorList>
    </citation>
    <scope>NUCLEOTIDE SEQUENCE [LARGE SCALE GENOMIC DNA]</scope>
    <source>
        <strain evidence="3 4">Mada1488</strain>
    </source>
</reference>
<evidence type="ECO:0000313" key="4">
    <source>
        <dbReference type="Proteomes" id="UP000325161"/>
    </source>
</evidence>
<dbReference type="InterPro" id="IPR036938">
    <property type="entry name" value="PAP2/HPO_sf"/>
</dbReference>
<sequence length="279" mass="30469">MNRSSENTWHGDARVRAVVRMPVGHVAVPGPLGHPAVSRARAAWIYLLVNVWMVPLALSALALLMHRSGWDMQVAQGFFDEALHSFPWRDAVWLEVIGHHLLKFVPIGVCLVALGLALGSYVFPRWRPWRQAAWALAASLAIGPAVVTQLKSMTVAHCPWDLREFGGYASFAADYASSWWAPSRAEAGRCLPSGHAGAGFCLLALYFFAWAVGSRRLRWAGLAVGVTAGLLFGFIRVVQGAHFPSHVMWSAVVCWLAAALVYLPVIVGRDVSPHAQPYA</sequence>
<keyword evidence="1" id="KW-0472">Membrane</keyword>
<keyword evidence="1" id="KW-1133">Transmembrane helix</keyword>
<feature type="transmembrane region" description="Helical" evidence="1">
    <location>
        <begin position="104"/>
        <end position="123"/>
    </location>
</feature>
<dbReference type="KEGG" id="pacr:FXN63_04675"/>
<feature type="transmembrane region" description="Helical" evidence="1">
    <location>
        <begin position="247"/>
        <end position="267"/>
    </location>
</feature>
<keyword evidence="1" id="KW-0812">Transmembrane</keyword>
<dbReference type="CDD" id="cd03396">
    <property type="entry name" value="PAP2_like_6"/>
    <property type="match status" value="1"/>
</dbReference>
<dbReference type="EMBL" id="CP043046">
    <property type="protein sequence ID" value="QEI05208.1"/>
    <property type="molecule type" value="Genomic_DNA"/>
</dbReference>
<keyword evidence="4" id="KW-1185">Reference proteome</keyword>
<feature type="transmembrane region" description="Helical" evidence="1">
    <location>
        <begin position="217"/>
        <end position="235"/>
    </location>
</feature>
<evidence type="ECO:0000313" key="3">
    <source>
        <dbReference type="EMBL" id="QEI05208.1"/>
    </source>
</evidence>
<gene>
    <name evidence="3" type="ORF">FXN63_04675</name>
</gene>
<name>A0A5C0ASL0_9BURK</name>
<feature type="transmembrane region" description="Helical" evidence="1">
    <location>
        <begin position="43"/>
        <end position="64"/>
    </location>
</feature>
<organism evidence="3 4">
    <name type="scientific">Pigmentiphaga aceris</name>
    <dbReference type="NCBI Taxonomy" id="1940612"/>
    <lineage>
        <taxon>Bacteria</taxon>
        <taxon>Pseudomonadati</taxon>
        <taxon>Pseudomonadota</taxon>
        <taxon>Betaproteobacteria</taxon>
        <taxon>Burkholderiales</taxon>
        <taxon>Alcaligenaceae</taxon>
        <taxon>Pigmentiphaga</taxon>
    </lineage>
</organism>
<dbReference type="Gene3D" id="1.20.144.10">
    <property type="entry name" value="Phosphatidic acid phosphatase type 2/haloperoxidase"/>
    <property type="match status" value="1"/>
</dbReference>
<feature type="domain" description="Phosphatidic acid phosphatase type 2/haloperoxidase" evidence="2">
    <location>
        <begin position="133"/>
        <end position="263"/>
    </location>
</feature>
<proteinExistence type="predicted"/>
<accession>A0A5C0ASL0</accession>
<dbReference type="InterPro" id="IPR000326">
    <property type="entry name" value="PAP2/HPO"/>
</dbReference>
<dbReference type="AlphaFoldDB" id="A0A5C0ASL0"/>
<feature type="transmembrane region" description="Helical" evidence="1">
    <location>
        <begin position="190"/>
        <end position="211"/>
    </location>
</feature>
<protein>
    <submittedName>
        <fullName evidence="3">Phosphatase PAP2 family protein</fullName>
    </submittedName>
</protein>